<dbReference type="RefSeq" id="WP_381423592.1">
    <property type="nucleotide sequence ID" value="NZ_JBHSDH010000013.1"/>
</dbReference>
<dbReference type="InterPro" id="IPR005511">
    <property type="entry name" value="SMP-30"/>
</dbReference>
<protein>
    <submittedName>
        <fullName evidence="3">SMP-30/gluconolactonase/LRE family protein</fullName>
    </submittedName>
</protein>
<gene>
    <name evidence="3" type="ORF">ACFOWX_09745</name>
</gene>
<dbReference type="EMBL" id="JBHSDH010000013">
    <property type="protein sequence ID" value="MFC4292694.1"/>
    <property type="molecule type" value="Genomic_DNA"/>
</dbReference>
<keyword evidence="4" id="KW-1185">Reference proteome</keyword>
<dbReference type="Gene3D" id="2.120.10.30">
    <property type="entry name" value="TolB, C-terminal domain"/>
    <property type="match status" value="1"/>
</dbReference>
<sequence length="350" mass="37206">MNMNRRTVITALGAMGSAMLNGCTDGKKTMAPPATDYPLFGKVEQFDPALSQIVDTRSKLAKLADGFWWSEGPVWDRVRQRLYFSDVPQNTVFSWNKRDGLQTWLKPSGLPDGADPAPFDSAGINGMWIMADGSLLAASHGKRAVTKIDIDRKAETILTGAYSGKKYNSPNDLVEAADGSIYFTDPPYGLKGQDSSPDKEQAHNGVYRLAKDGAVTLIDASLTRPNGVALSPDQKTLYVAQSDPDKQILKSYNIGANGSVSDNGLFFDAQPLAGADAPGLPDGMCVAQSGHIFATGPGGVLILSPQGKLLGRINPGKACANCCFGDDGRTLYLTASDTLASIPLNINAWG</sequence>
<dbReference type="PANTHER" id="PTHR47572:SF4">
    <property type="entry name" value="LACTONASE DRP35"/>
    <property type="match status" value="1"/>
</dbReference>
<reference evidence="4" key="1">
    <citation type="journal article" date="2019" name="Int. J. Syst. Evol. Microbiol.">
        <title>The Global Catalogue of Microorganisms (GCM) 10K type strain sequencing project: providing services to taxonomists for standard genome sequencing and annotation.</title>
        <authorList>
            <consortium name="The Broad Institute Genomics Platform"/>
            <consortium name="The Broad Institute Genome Sequencing Center for Infectious Disease"/>
            <person name="Wu L."/>
            <person name="Ma J."/>
        </authorList>
    </citation>
    <scope>NUCLEOTIDE SEQUENCE [LARGE SCALE GENOMIC DNA]</scope>
    <source>
        <strain evidence="4">CECT 8531</strain>
    </source>
</reference>
<keyword evidence="1" id="KW-0378">Hydrolase</keyword>
<dbReference type="PRINTS" id="PR01790">
    <property type="entry name" value="SMP30FAMILY"/>
</dbReference>
<dbReference type="Proteomes" id="UP001595887">
    <property type="component" value="Unassembled WGS sequence"/>
</dbReference>
<accession>A0ABV8RJ28</accession>
<dbReference type="InterPro" id="IPR051262">
    <property type="entry name" value="SMP-30/CGR1_Lactonase"/>
</dbReference>
<proteinExistence type="predicted"/>
<feature type="domain" description="SMP-30/Gluconolactonase/LRE-like region" evidence="2">
    <location>
        <begin position="69"/>
        <end position="336"/>
    </location>
</feature>
<dbReference type="PANTHER" id="PTHR47572">
    <property type="entry name" value="LIPOPROTEIN-RELATED"/>
    <property type="match status" value="1"/>
</dbReference>
<evidence type="ECO:0000256" key="1">
    <source>
        <dbReference type="ARBA" id="ARBA00022801"/>
    </source>
</evidence>
<evidence type="ECO:0000313" key="3">
    <source>
        <dbReference type="EMBL" id="MFC4292694.1"/>
    </source>
</evidence>
<evidence type="ECO:0000259" key="2">
    <source>
        <dbReference type="Pfam" id="PF08450"/>
    </source>
</evidence>
<dbReference type="InterPro" id="IPR013658">
    <property type="entry name" value="SGL"/>
</dbReference>
<dbReference type="InterPro" id="IPR011042">
    <property type="entry name" value="6-blade_b-propeller_TolB-like"/>
</dbReference>
<evidence type="ECO:0000313" key="4">
    <source>
        <dbReference type="Proteomes" id="UP001595887"/>
    </source>
</evidence>
<dbReference type="Pfam" id="PF08450">
    <property type="entry name" value="SGL"/>
    <property type="match status" value="1"/>
</dbReference>
<name>A0ABV8RJ28_9SPHN</name>
<dbReference type="SUPFAM" id="SSF63829">
    <property type="entry name" value="Calcium-dependent phosphotriesterase"/>
    <property type="match status" value="1"/>
</dbReference>
<organism evidence="3 4">
    <name type="scientific">Sphingorhabdus arenilitoris</name>
    <dbReference type="NCBI Taxonomy" id="1490041"/>
    <lineage>
        <taxon>Bacteria</taxon>
        <taxon>Pseudomonadati</taxon>
        <taxon>Pseudomonadota</taxon>
        <taxon>Alphaproteobacteria</taxon>
        <taxon>Sphingomonadales</taxon>
        <taxon>Sphingomonadaceae</taxon>
        <taxon>Sphingorhabdus</taxon>
    </lineage>
</organism>
<comment type="caution">
    <text evidence="3">The sequence shown here is derived from an EMBL/GenBank/DDBJ whole genome shotgun (WGS) entry which is preliminary data.</text>
</comment>